<dbReference type="SUPFAM" id="SSF48403">
    <property type="entry name" value="Ankyrin repeat"/>
    <property type="match status" value="1"/>
</dbReference>
<dbReference type="PRINTS" id="PR01415">
    <property type="entry name" value="ANKYRIN"/>
</dbReference>
<dbReference type="Pfam" id="PF00023">
    <property type="entry name" value="Ank"/>
    <property type="match status" value="2"/>
</dbReference>
<dbReference type="InterPro" id="IPR002110">
    <property type="entry name" value="Ankyrin_rpt"/>
</dbReference>
<dbReference type="Gene3D" id="1.25.40.20">
    <property type="entry name" value="Ankyrin repeat-containing domain"/>
    <property type="match status" value="3"/>
</dbReference>
<dbReference type="PROSITE" id="PS50088">
    <property type="entry name" value="ANK_REPEAT"/>
    <property type="match status" value="6"/>
</dbReference>
<dbReference type="PANTHER" id="PTHR24189:SF50">
    <property type="entry name" value="ANKYRIN REPEAT AND SOCS BOX PROTEIN 2"/>
    <property type="match status" value="1"/>
</dbReference>
<proteinExistence type="predicted"/>
<name>A0A8J1TV17_OWEFU</name>
<dbReference type="AlphaFoldDB" id="A0A8J1TV17"/>
<evidence type="ECO:0000256" key="1">
    <source>
        <dbReference type="ARBA" id="ARBA00022737"/>
    </source>
</evidence>
<gene>
    <name evidence="3" type="ORF">OFUS_LOCUS14730</name>
</gene>
<protein>
    <submittedName>
        <fullName evidence="3">Uncharacterized protein</fullName>
    </submittedName>
</protein>
<organism evidence="3 4">
    <name type="scientific">Owenia fusiformis</name>
    <name type="common">Polychaete worm</name>
    <dbReference type="NCBI Taxonomy" id="6347"/>
    <lineage>
        <taxon>Eukaryota</taxon>
        <taxon>Metazoa</taxon>
        <taxon>Spiralia</taxon>
        <taxon>Lophotrochozoa</taxon>
        <taxon>Annelida</taxon>
        <taxon>Polychaeta</taxon>
        <taxon>Sedentaria</taxon>
        <taxon>Canalipalpata</taxon>
        <taxon>Sabellida</taxon>
        <taxon>Oweniida</taxon>
        <taxon>Oweniidae</taxon>
        <taxon>Owenia</taxon>
    </lineage>
</organism>
<dbReference type="PROSITE" id="PS50297">
    <property type="entry name" value="ANK_REP_REGION"/>
    <property type="match status" value="5"/>
</dbReference>
<dbReference type="SMART" id="SM00248">
    <property type="entry name" value="ANK"/>
    <property type="match status" value="9"/>
</dbReference>
<reference evidence="3" key="1">
    <citation type="submission" date="2022-03" db="EMBL/GenBank/DDBJ databases">
        <authorList>
            <person name="Martin C."/>
        </authorList>
    </citation>
    <scope>NUCLEOTIDE SEQUENCE</scope>
</reference>
<keyword evidence="4" id="KW-1185">Reference proteome</keyword>
<dbReference type="Pfam" id="PF12796">
    <property type="entry name" value="Ank_2"/>
    <property type="match status" value="2"/>
</dbReference>
<keyword evidence="2" id="KW-0040">ANK repeat</keyword>
<dbReference type="InterPro" id="IPR050745">
    <property type="entry name" value="Multifunctional_regulatory"/>
</dbReference>
<comment type="caution">
    <text evidence="3">The sequence shown here is derived from an EMBL/GenBank/DDBJ whole genome shotgun (WGS) entry which is preliminary data.</text>
</comment>
<dbReference type="PANTHER" id="PTHR24189">
    <property type="entry name" value="MYOTROPHIN"/>
    <property type="match status" value="1"/>
</dbReference>
<accession>A0A8J1TV17</accession>
<dbReference type="EMBL" id="CAIIXF020000007">
    <property type="protein sequence ID" value="CAH1789357.1"/>
    <property type="molecule type" value="Genomic_DNA"/>
</dbReference>
<evidence type="ECO:0000313" key="4">
    <source>
        <dbReference type="Proteomes" id="UP000749559"/>
    </source>
</evidence>
<evidence type="ECO:0000256" key="2">
    <source>
        <dbReference type="ARBA" id="ARBA00023043"/>
    </source>
</evidence>
<keyword evidence="1" id="KW-0677">Repeat</keyword>
<evidence type="ECO:0000313" key="3">
    <source>
        <dbReference type="EMBL" id="CAH1789357.1"/>
    </source>
</evidence>
<sequence length="405" mass="45192">MAGMDLKSDQTETERLEEVFMKISLFNAISSDDPDRVDRILTSGTNPNSVYHLHNPLCVAVQENLHEIVDVLLKHNCDVNQSDLSDPMWCRPALHLACSSGFYELVQKLIKHGADINLCDQDNRTPLHWAATYGHNSVAKLLIRNGASVNIAQQDGFTPLHSAACLGLADVCSFLIQNGADVNIKDKDGWTAMLASSCYGHFNIVCLLISYGSDINVRNKDLDSAIHVTIDCGHTEIANMLIENNIKLDFVNKKNFTPLHIAVNRNNISMAKKLIELGVDVNIKQEGGHSPLYLAALVKFEEKMVRLLLMCGAQLMQEEFLVLQDPPEAMLQKSGFKEMLTMLRSQITSPSALYASCCYSVRKTLGKNYSEKVKHLPIPVTTKQDIAMDYLNYEDFGYGRIKSQQ</sequence>
<dbReference type="OrthoDB" id="20872at2759"/>
<dbReference type="InterPro" id="IPR036770">
    <property type="entry name" value="Ankyrin_rpt-contain_sf"/>
</dbReference>
<dbReference type="Proteomes" id="UP000749559">
    <property type="component" value="Unassembled WGS sequence"/>
</dbReference>